<organism evidence="3 4">
    <name type="scientific">Chondromyces apiculatus DSM 436</name>
    <dbReference type="NCBI Taxonomy" id="1192034"/>
    <lineage>
        <taxon>Bacteria</taxon>
        <taxon>Pseudomonadati</taxon>
        <taxon>Myxococcota</taxon>
        <taxon>Polyangia</taxon>
        <taxon>Polyangiales</taxon>
        <taxon>Polyangiaceae</taxon>
        <taxon>Chondromyces</taxon>
    </lineage>
</organism>
<dbReference type="OrthoDB" id="5486915at2"/>
<feature type="compositionally biased region" description="Basic and acidic residues" evidence="1">
    <location>
        <begin position="370"/>
        <end position="410"/>
    </location>
</feature>
<keyword evidence="4" id="KW-1185">Reference proteome</keyword>
<feature type="compositionally biased region" description="Pro residues" evidence="1">
    <location>
        <begin position="137"/>
        <end position="147"/>
    </location>
</feature>
<dbReference type="Proteomes" id="UP000019678">
    <property type="component" value="Unassembled WGS sequence"/>
</dbReference>
<feature type="region of interest" description="Disordered" evidence="1">
    <location>
        <begin position="127"/>
        <end position="200"/>
    </location>
</feature>
<dbReference type="SUPFAM" id="SSF46565">
    <property type="entry name" value="Chaperone J-domain"/>
    <property type="match status" value="1"/>
</dbReference>
<proteinExistence type="predicted"/>
<evidence type="ECO:0000259" key="2">
    <source>
        <dbReference type="PROSITE" id="PS50076"/>
    </source>
</evidence>
<reference evidence="3 4" key="1">
    <citation type="submission" date="2013-05" db="EMBL/GenBank/DDBJ databases">
        <title>Genome assembly of Chondromyces apiculatus DSM 436.</title>
        <authorList>
            <person name="Sharma G."/>
            <person name="Khatri I."/>
            <person name="Kaur C."/>
            <person name="Mayilraj S."/>
            <person name="Subramanian S."/>
        </authorList>
    </citation>
    <scope>NUCLEOTIDE SEQUENCE [LARGE SCALE GENOMIC DNA]</scope>
    <source>
        <strain evidence="3 4">DSM 436</strain>
    </source>
</reference>
<dbReference type="InterPro" id="IPR036869">
    <property type="entry name" value="J_dom_sf"/>
</dbReference>
<accession>A0A017SYR4</accession>
<feature type="compositionally biased region" description="Low complexity" evidence="1">
    <location>
        <begin position="704"/>
        <end position="724"/>
    </location>
</feature>
<protein>
    <recommendedName>
        <fullName evidence="2">J domain-containing protein</fullName>
    </recommendedName>
</protein>
<feature type="compositionally biased region" description="Basic and acidic residues" evidence="1">
    <location>
        <begin position="597"/>
        <end position="608"/>
    </location>
</feature>
<gene>
    <name evidence="3" type="ORF">CAP_8279</name>
</gene>
<feature type="domain" description="J" evidence="2">
    <location>
        <begin position="1005"/>
        <end position="1076"/>
    </location>
</feature>
<name>A0A017SYR4_9BACT</name>
<dbReference type="InterPro" id="IPR001623">
    <property type="entry name" value="DnaJ_domain"/>
</dbReference>
<dbReference type="EMBL" id="ASRX01000081">
    <property type="protein sequence ID" value="EYF01446.1"/>
    <property type="molecule type" value="Genomic_DNA"/>
</dbReference>
<evidence type="ECO:0000313" key="3">
    <source>
        <dbReference type="EMBL" id="EYF01446.1"/>
    </source>
</evidence>
<dbReference type="Gene3D" id="1.10.287.110">
    <property type="entry name" value="DnaJ domain"/>
    <property type="match status" value="1"/>
</dbReference>
<dbReference type="CDD" id="cd06257">
    <property type="entry name" value="DnaJ"/>
    <property type="match status" value="1"/>
</dbReference>
<dbReference type="RefSeq" id="WP_044249299.1">
    <property type="nucleotide sequence ID" value="NZ_ASRX01000081.1"/>
</dbReference>
<feature type="compositionally biased region" description="Low complexity" evidence="1">
    <location>
        <begin position="629"/>
        <end position="641"/>
    </location>
</feature>
<evidence type="ECO:0000256" key="1">
    <source>
        <dbReference type="SAM" id="MobiDB-lite"/>
    </source>
</evidence>
<dbReference type="PROSITE" id="PS50076">
    <property type="entry name" value="DNAJ_2"/>
    <property type="match status" value="1"/>
</dbReference>
<feature type="compositionally biased region" description="Basic and acidic residues" evidence="1">
    <location>
        <begin position="322"/>
        <end position="331"/>
    </location>
</feature>
<evidence type="ECO:0000313" key="4">
    <source>
        <dbReference type="Proteomes" id="UP000019678"/>
    </source>
</evidence>
<dbReference type="eggNOG" id="COG0484">
    <property type="taxonomic scope" value="Bacteria"/>
</dbReference>
<feature type="region of interest" description="Disordered" evidence="1">
    <location>
        <begin position="248"/>
        <end position="282"/>
    </location>
</feature>
<comment type="caution">
    <text evidence="3">The sequence shown here is derived from an EMBL/GenBank/DDBJ whole genome shotgun (WGS) entry which is preliminary data.</text>
</comment>
<dbReference type="AlphaFoldDB" id="A0A017SYR4"/>
<sequence>MHDPQDHAPLSPRPPGRTVLIAGAEDGDAIGAALRGKGFDVACIALSDLPACILAEAPAVVIVDIDHPDAAAALEGIHEHPSGAATTVLLLGDPVRSAELSPQHFTQIFERPVDLAELSAHLASVVEPRPGSRGSPFPSPSYPPPASPHRYPRHPSGRPAQRDSDAPLDVSDFPPDLEPVDVGSLLPPASGDDGNPRLSSARISPELEQLLAAAEARVTGSAHPSSIPSVDDEADLILSADILGVLEEPLDPEDDGPRTGSASGASTPTHGHPAPHHGYLDMVGPSSLPVSLGASSGAGAWAAGSPFGGALLHPPPPPAPVSRRDPAEFHAPHPAATGFLTGDVGPALTPRAGVELPRGMRHPPQGEAVDTPRRTTETSYEEERWAAGTRDEADARRAEIQEAQHARQGDGWDPSLTSTSAEQADPPPSLWTASQREPPSGATFPGARTDFGHGPTFSGPRTDPGKGTFTGPRTEAGKSTTFTGPRTEGAGVPPFSGPRPPTIAPLVSPPREVQVRNLSEAVLDPRRQDLDLSPGSVEPRSRQATISDFPIDDGLITPDEHPYVRPPTEPPGVVHAERSGSNHSPSDPSHGAPLPAPERHQRFQDDAHAPLYPHGHAPAHPHAQEHAPAHPQVHAHAQAYALPHPQGQHQHAPSYPQAPPRQHAVDLPTGSMLQPSPQGHASHLPVPTGAHSLPAPASLPLPPALQAQALPLSASPATQAAPQQHLAPEDAASAYSPPAVTVLGPGDAPRALARAVASRASGSMALTTDAGTRRLVLHEGDIVTAASDAPDETLLAFLAARGDLDRDLAVRLSGRLPASGRHAGAALIAHGYLGQDDLWPVLRAHAEWLIGHLVLIDGGTCEVEEEAPGRLKAEPNVFGGATGAEVFVETIRRVVPADIALRRLGGGAARLDEGARRNLLGECALRPEEEDLFRVARGRAVSELIDATEPETATLLYALVCLEVLDVLIPQSVSEAPRAPEHDPLDEEAIRQRVRARLQLVEDGDYFSLLGIARDATSYEIKRAYLALRRAFEPSRLLTAGTADLLDDVQLIVDILDEAYDILRDTHRRERYRRAIEAPPP</sequence>
<feature type="compositionally biased region" description="Low complexity" evidence="1">
    <location>
        <begin position="609"/>
        <end position="621"/>
    </location>
</feature>
<feature type="region of interest" description="Disordered" evidence="1">
    <location>
        <begin position="309"/>
        <end position="733"/>
    </location>
</feature>
<dbReference type="STRING" id="1192034.CAP_8279"/>